<dbReference type="RefSeq" id="XP_007924955.1">
    <property type="nucleotide sequence ID" value="XM_007926764.1"/>
</dbReference>
<dbReference type="GeneID" id="19336095"/>
<evidence type="ECO:0000256" key="1">
    <source>
        <dbReference type="SAM" id="MobiDB-lite"/>
    </source>
</evidence>
<evidence type="ECO:0000313" key="2">
    <source>
        <dbReference type="EMBL" id="EME84331.1"/>
    </source>
</evidence>
<gene>
    <name evidence="2" type="ORF">MYCFIDRAFT_202979</name>
</gene>
<evidence type="ECO:0000313" key="3">
    <source>
        <dbReference type="Proteomes" id="UP000016932"/>
    </source>
</evidence>
<dbReference type="KEGG" id="pfj:MYCFIDRAFT_202979"/>
<keyword evidence="3" id="KW-1185">Reference proteome</keyword>
<dbReference type="OrthoDB" id="103819at2759"/>
<dbReference type="Proteomes" id="UP000016932">
    <property type="component" value="Unassembled WGS sequence"/>
</dbReference>
<accession>M3AIC1</accession>
<feature type="region of interest" description="Disordered" evidence="1">
    <location>
        <begin position="63"/>
        <end position="89"/>
    </location>
</feature>
<sequence>MALFGEILVTGKTQLQTNQKSLECMEHLPAFLNPLRRRTPLAAKMESIATRVLEQARVWLDGHGDAAAQPSSGDEARNQTSTAPVETTTSPLMALLTPAATTDASSAYDLGSIDMQTDNLYSWDDDFLFNGATDWFKFDEAVV</sequence>
<proteinExistence type="predicted"/>
<dbReference type="HOGENOM" id="CLU_1807055_0_0_1"/>
<dbReference type="EMBL" id="KB446557">
    <property type="protein sequence ID" value="EME84331.1"/>
    <property type="molecule type" value="Genomic_DNA"/>
</dbReference>
<dbReference type="VEuPathDB" id="FungiDB:MYCFIDRAFT_202979"/>
<name>M3AIC1_PSEFD</name>
<protein>
    <recommendedName>
        <fullName evidence="4">Transcription factor domain-containing protein</fullName>
    </recommendedName>
</protein>
<dbReference type="AlphaFoldDB" id="M3AIC1"/>
<evidence type="ECO:0008006" key="4">
    <source>
        <dbReference type="Google" id="ProtNLM"/>
    </source>
</evidence>
<feature type="compositionally biased region" description="Polar residues" evidence="1">
    <location>
        <begin position="78"/>
        <end position="89"/>
    </location>
</feature>
<reference evidence="2 3" key="1">
    <citation type="journal article" date="2012" name="PLoS Pathog.">
        <title>Diverse lifestyles and strategies of plant pathogenesis encoded in the genomes of eighteen Dothideomycetes fungi.</title>
        <authorList>
            <person name="Ohm R.A."/>
            <person name="Feau N."/>
            <person name="Henrissat B."/>
            <person name="Schoch C.L."/>
            <person name="Horwitz B.A."/>
            <person name="Barry K.W."/>
            <person name="Condon B.J."/>
            <person name="Copeland A.C."/>
            <person name="Dhillon B."/>
            <person name="Glaser F."/>
            <person name="Hesse C.N."/>
            <person name="Kosti I."/>
            <person name="LaButti K."/>
            <person name="Lindquist E.A."/>
            <person name="Lucas S."/>
            <person name="Salamov A.A."/>
            <person name="Bradshaw R.E."/>
            <person name="Ciuffetti L."/>
            <person name="Hamelin R.C."/>
            <person name="Kema G.H.J."/>
            <person name="Lawrence C."/>
            <person name="Scott J.A."/>
            <person name="Spatafora J.W."/>
            <person name="Turgeon B.G."/>
            <person name="de Wit P.J.G.M."/>
            <person name="Zhong S."/>
            <person name="Goodwin S.B."/>
            <person name="Grigoriev I.V."/>
        </authorList>
    </citation>
    <scope>NUCLEOTIDE SEQUENCE [LARGE SCALE GENOMIC DNA]</scope>
    <source>
        <strain evidence="2 3">CIRAD86</strain>
    </source>
</reference>
<organism evidence="2 3">
    <name type="scientific">Pseudocercospora fijiensis (strain CIRAD86)</name>
    <name type="common">Black leaf streak disease fungus</name>
    <name type="synonym">Mycosphaerella fijiensis</name>
    <dbReference type="NCBI Taxonomy" id="383855"/>
    <lineage>
        <taxon>Eukaryota</taxon>
        <taxon>Fungi</taxon>
        <taxon>Dikarya</taxon>
        <taxon>Ascomycota</taxon>
        <taxon>Pezizomycotina</taxon>
        <taxon>Dothideomycetes</taxon>
        <taxon>Dothideomycetidae</taxon>
        <taxon>Mycosphaerellales</taxon>
        <taxon>Mycosphaerellaceae</taxon>
        <taxon>Pseudocercospora</taxon>
    </lineage>
</organism>